<sequence length="332" mass="35006">MNFLKVLFNPIFLLAVGLHAGLLMIPVAGGSSENVVPAPDPEGESITVTRIPPKRDKSAKPGASQSPPSATRPTAVGQAANSKKATAAVSARSQTKPRSQGDQRSSRSSSSTNGDSSGETSNIQNTSAAPSENPAGLPDLPDNTTTDSVPVTVSSNEVAEQKAPTLIALRAGADTRSVPQRLQEFLARLQYSLQGTRDVAAAQTAWLAKLEEQSAGLSAPQELEKPLEISYPVTITEEEGPRQIYSCLSPLPKQGLIGAVVDADGAIATEPALLRSSGYPFLNDVALQKIQDYENFPTENTQKIYTVPFDVNYDEDACLSLADISAADTSED</sequence>
<organism evidence="2 3">
    <name type="scientific">Leptolyngbya cf. ectocarpi LEGE 11479</name>
    <dbReference type="NCBI Taxonomy" id="1828722"/>
    <lineage>
        <taxon>Bacteria</taxon>
        <taxon>Bacillati</taxon>
        <taxon>Cyanobacteriota</taxon>
        <taxon>Cyanophyceae</taxon>
        <taxon>Leptolyngbyales</taxon>
        <taxon>Leptolyngbyaceae</taxon>
        <taxon>Leptolyngbya group</taxon>
        <taxon>Leptolyngbya</taxon>
    </lineage>
</organism>
<evidence type="ECO:0008006" key="4">
    <source>
        <dbReference type="Google" id="ProtNLM"/>
    </source>
</evidence>
<reference evidence="2" key="1">
    <citation type="submission" date="2020-10" db="EMBL/GenBank/DDBJ databases">
        <authorList>
            <person name="Castelo-Branco R."/>
            <person name="Eusebio N."/>
            <person name="Adriana R."/>
            <person name="Vieira A."/>
            <person name="Brugerolle De Fraissinette N."/>
            <person name="Rezende De Castro R."/>
            <person name="Schneider M.P."/>
            <person name="Vasconcelos V."/>
            <person name="Leao P.N."/>
        </authorList>
    </citation>
    <scope>NUCLEOTIDE SEQUENCE</scope>
    <source>
        <strain evidence="2">LEGE 11479</strain>
    </source>
</reference>
<proteinExistence type="predicted"/>
<dbReference type="RefSeq" id="WP_193995648.1">
    <property type="nucleotide sequence ID" value="NZ_JADEXP010000318.1"/>
</dbReference>
<feature type="region of interest" description="Disordered" evidence="1">
    <location>
        <begin position="36"/>
        <end position="159"/>
    </location>
</feature>
<keyword evidence="3" id="KW-1185">Reference proteome</keyword>
<evidence type="ECO:0000313" key="3">
    <source>
        <dbReference type="Proteomes" id="UP000615026"/>
    </source>
</evidence>
<protein>
    <recommendedName>
        <fullName evidence="4">TonB family protein</fullName>
    </recommendedName>
</protein>
<dbReference type="AlphaFoldDB" id="A0A928ZYG0"/>
<evidence type="ECO:0000256" key="1">
    <source>
        <dbReference type="SAM" id="MobiDB-lite"/>
    </source>
</evidence>
<dbReference type="EMBL" id="JADEXP010000318">
    <property type="protein sequence ID" value="MBE9069761.1"/>
    <property type="molecule type" value="Genomic_DNA"/>
</dbReference>
<evidence type="ECO:0000313" key="2">
    <source>
        <dbReference type="EMBL" id="MBE9069761.1"/>
    </source>
</evidence>
<feature type="compositionally biased region" description="Low complexity" evidence="1">
    <location>
        <begin position="141"/>
        <end position="156"/>
    </location>
</feature>
<feature type="compositionally biased region" description="Polar residues" evidence="1">
    <location>
        <begin position="63"/>
        <end position="72"/>
    </location>
</feature>
<dbReference type="Proteomes" id="UP000615026">
    <property type="component" value="Unassembled WGS sequence"/>
</dbReference>
<feature type="compositionally biased region" description="Low complexity" evidence="1">
    <location>
        <begin position="106"/>
        <end position="122"/>
    </location>
</feature>
<name>A0A928ZYG0_LEPEC</name>
<comment type="caution">
    <text evidence="2">The sequence shown here is derived from an EMBL/GenBank/DDBJ whole genome shotgun (WGS) entry which is preliminary data.</text>
</comment>
<accession>A0A928ZYG0</accession>
<gene>
    <name evidence="2" type="ORF">IQ260_24260</name>
</gene>